<feature type="non-terminal residue" evidence="1">
    <location>
        <position position="27"/>
    </location>
</feature>
<evidence type="ECO:0000313" key="2">
    <source>
        <dbReference type="Proteomes" id="UP000265520"/>
    </source>
</evidence>
<dbReference type="InterPro" id="IPR036291">
    <property type="entry name" value="NAD(P)-bd_dom_sf"/>
</dbReference>
<dbReference type="EMBL" id="LXQA010371333">
    <property type="protein sequence ID" value="MCI47355.1"/>
    <property type="molecule type" value="Genomic_DNA"/>
</dbReference>
<name>A0A392SHD9_9FABA</name>
<keyword evidence="2" id="KW-1185">Reference proteome</keyword>
<accession>A0A392SHD9</accession>
<dbReference type="SUPFAM" id="SSF51735">
    <property type="entry name" value="NAD(P)-binding Rossmann-fold domains"/>
    <property type="match status" value="1"/>
</dbReference>
<organism evidence="1 2">
    <name type="scientific">Trifolium medium</name>
    <dbReference type="NCBI Taxonomy" id="97028"/>
    <lineage>
        <taxon>Eukaryota</taxon>
        <taxon>Viridiplantae</taxon>
        <taxon>Streptophyta</taxon>
        <taxon>Embryophyta</taxon>
        <taxon>Tracheophyta</taxon>
        <taxon>Spermatophyta</taxon>
        <taxon>Magnoliopsida</taxon>
        <taxon>eudicotyledons</taxon>
        <taxon>Gunneridae</taxon>
        <taxon>Pentapetalae</taxon>
        <taxon>rosids</taxon>
        <taxon>fabids</taxon>
        <taxon>Fabales</taxon>
        <taxon>Fabaceae</taxon>
        <taxon>Papilionoideae</taxon>
        <taxon>50 kb inversion clade</taxon>
        <taxon>NPAAA clade</taxon>
        <taxon>Hologalegina</taxon>
        <taxon>IRL clade</taxon>
        <taxon>Trifolieae</taxon>
        <taxon>Trifolium</taxon>
    </lineage>
</organism>
<dbReference type="AlphaFoldDB" id="A0A392SHD9"/>
<comment type="caution">
    <text evidence="1">The sequence shown here is derived from an EMBL/GenBank/DDBJ whole genome shotgun (WGS) entry which is preliminary data.</text>
</comment>
<dbReference type="Proteomes" id="UP000265520">
    <property type="component" value="Unassembled WGS sequence"/>
</dbReference>
<evidence type="ECO:0000313" key="1">
    <source>
        <dbReference type="EMBL" id="MCI47355.1"/>
    </source>
</evidence>
<protein>
    <submittedName>
        <fullName evidence="1">Uncharacterized protein</fullName>
    </submittedName>
</protein>
<dbReference type="Gene3D" id="3.40.50.720">
    <property type="entry name" value="NAD(P)-binding Rossmann-like Domain"/>
    <property type="match status" value="1"/>
</dbReference>
<reference evidence="1 2" key="1">
    <citation type="journal article" date="2018" name="Front. Plant Sci.">
        <title>Red Clover (Trifolium pratense) and Zigzag Clover (T. medium) - A Picture of Genomic Similarities and Differences.</title>
        <authorList>
            <person name="Dluhosova J."/>
            <person name="Istvanek J."/>
            <person name="Nedelnik J."/>
            <person name="Repkova J."/>
        </authorList>
    </citation>
    <scope>NUCLEOTIDE SEQUENCE [LARGE SCALE GENOMIC DNA]</scope>
    <source>
        <strain evidence="2">cv. 10/8</strain>
        <tissue evidence="1">Leaf</tissue>
    </source>
</reference>
<sequence length="27" mass="2782">MASSPPLQDRVAIVTGSSRGIGREIAL</sequence>
<proteinExistence type="predicted"/>